<sequence length="110" mass="12476">MERNQKAGARDLGSVLGADRVEEEEEEEEEVSPHLQTRRTEALRGSPLRLRTEKVGLRVRVRRYSCSVATVAKHGSRKQQADCQHVALQTGTERETLQRRREARPGLMGV</sequence>
<comment type="caution">
    <text evidence="2">The sequence shown here is derived from an EMBL/GenBank/DDBJ whole genome shotgun (WGS) entry which is preliminary data.</text>
</comment>
<keyword evidence="3" id="KW-1185">Reference proteome</keyword>
<organism evidence="2 3">
    <name type="scientific">Zoarces viviparus</name>
    <name type="common">Viviparous eelpout</name>
    <name type="synonym">Blennius viviparus</name>
    <dbReference type="NCBI Taxonomy" id="48416"/>
    <lineage>
        <taxon>Eukaryota</taxon>
        <taxon>Metazoa</taxon>
        <taxon>Chordata</taxon>
        <taxon>Craniata</taxon>
        <taxon>Vertebrata</taxon>
        <taxon>Euteleostomi</taxon>
        <taxon>Actinopterygii</taxon>
        <taxon>Neopterygii</taxon>
        <taxon>Teleostei</taxon>
        <taxon>Neoteleostei</taxon>
        <taxon>Acanthomorphata</taxon>
        <taxon>Eupercaria</taxon>
        <taxon>Perciformes</taxon>
        <taxon>Cottioidei</taxon>
        <taxon>Zoarcales</taxon>
        <taxon>Zoarcidae</taxon>
        <taxon>Zoarcinae</taxon>
        <taxon>Zoarces</taxon>
    </lineage>
</organism>
<gene>
    <name evidence="2" type="ORF">VZT92_024041</name>
</gene>
<proteinExistence type="predicted"/>
<evidence type="ECO:0000313" key="3">
    <source>
        <dbReference type="Proteomes" id="UP001488805"/>
    </source>
</evidence>
<protein>
    <submittedName>
        <fullName evidence="2">Uncharacterized protein</fullName>
    </submittedName>
</protein>
<feature type="region of interest" description="Disordered" evidence="1">
    <location>
        <begin position="1"/>
        <end position="40"/>
    </location>
</feature>
<name>A0AAW1E0B1_ZOAVI</name>
<dbReference type="EMBL" id="JBCEZU010000575">
    <property type="protein sequence ID" value="KAK9516081.1"/>
    <property type="molecule type" value="Genomic_DNA"/>
</dbReference>
<dbReference type="Proteomes" id="UP001488805">
    <property type="component" value="Unassembled WGS sequence"/>
</dbReference>
<evidence type="ECO:0000256" key="1">
    <source>
        <dbReference type="SAM" id="MobiDB-lite"/>
    </source>
</evidence>
<dbReference type="AlphaFoldDB" id="A0AAW1E0B1"/>
<reference evidence="2 3" key="1">
    <citation type="journal article" date="2024" name="Genome Biol. Evol.">
        <title>Chromosome-level genome assembly of the viviparous eelpout Zoarces viviparus.</title>
        <authorList>
            <person name="Fuhrmann N."/>
            <person name="Brasseur M.V."/>
            <person name="Bakowski C.E."/>
            <person name="Podsiadlowski L."/>
            <person name="Prost S."/>
            <person name="Krehenwinkel H."/>
            <person name="Mayer C."/>
        </authorList>
    </citation>
    <scope>NUCLEOTIDE SEQUENCE [LARGE SCALE GENOMIC DNA]</scope>
    <source>
        <strain evidence="2">NO-MEL_2022_Ind0_liver</strain>
    </source>
</reference>
<accession>A0AAW1E0B1</accession>
<feature type="compositionally biased region" description="Acidic residues" evidence="1">
    <location>
        <begin position="21"/>
        <end position="30"/>
    </location>
</feature>
<evidence type="ECO:0000313" key="2">
    <source>
        <dbReference type="EMBL" id="KAK9516081.1"/>
    </source>
</evidence>